<proteinExistence type="inferred from homology"/>
<evidence type="ECO:0000256" key="4">
    <source>
        <dbReference type="ARBA" id="ARBA00023098"/>
    </source>
</evidence>
<evidence type="ECO:0000313" key="12">
    <source>
        <dbReference type="Proteomes" id="UP001501207"/>
    </source>
</evidence>
<dbReference type="InterPro" id="IPR008927">
    <property type="entry name" value="6-PGluconate_DH-like_C_sf"/>
</dbReference>
<dbReference type="PANTHER" id="PTHR11728:SF1">
    <property type="entry name" value="GLYCEROL-3-PHOSPHATE DEHYDROGENASE [NAD(+)] 2, CHLOROPLASTIC"/>
    <property type="match status" value="1"/>
</dbReference>
<dbReference type="InterPro" id="IPR006168">
    <property type="entry name" value="G3P_DH_NAD-dep"/>
</dbReference>
<keyword evidence="4" id="KW-0443">Lipid metabolism</keyword>
<evidence type="ECO:0000256" key="6">
    <source>
        <dbReference type="ARBA" id="ARBA00023264"/>
    </source>
</evidence>
<dbReference type="Pfam" id="PF01210">
    <property type="entry name" value="NAD_Gly3P_dh_N"/>
    <property type="match status" value="1"/>
</dbReference>
<gene>
    <name evidence="11" type="ORF">GCM10023143_02960</name>
</gene>
<dbReference type="EMBL" id="BAABFN010000001">
    <property type="protein sequence ID" value="GAA4301335.1"/>
    <property type="molecule type" value="Genomic_DNA"/>
</dbReference>
<evidence type="ECO:0000256" key="5">
    <source>
        <dbReference type="ARBA" id="ARBA00023209"/>
    </source>
</evidence>
<dbReference type="SUPFAM" id="SSF48179">
    <property type="entry name" value="6-phosphogluconate dehydrogenase C-terminal domain-like"/>
    <property type="match status" value="1"/>
</dbReference>
<dbReference type="Gene3D" id="3.40.50.720">
    <property type="entry name" value="NAD(P)-binding Rossmann-like Domain"/>
    <property type="match status" value="1"/>
</dbReference>
<name>A0ABP8FDP6_9BACT</name>
<keyword evidence="7" id="KW-0520">NAD</keyword>
<keyword evidence="12" id="KW-1185">Reference proteome</keyword>
<protein>
    <recommendedName>
        <fullName evidence="8">Glycerol-3-phosphate dehydrogenase</fullName>
        <ecNumber evidence="8">1.1.1.94</ecNumber>
    </recommendedName>
</protein>
<keyword evidence="3 7" id="KW-0560">Oxidoreductase</keyword>
<comment type="catalytic activity">
    <reaction evidence="8">
        <text>sn-glycerol 3-phosphate + NADP(+) = dihydroxyacetone phosphate + NADPH + H(+)</text>
        <dbReference type="Rhea" id="RHEA:11096"/>
        <dbReference type="ChEBI" id="CHEBI:15378"/>
        <dbReference type="ChEBI" id="CHEBI:57597"/>
        <dbReference type="ChEBI" id="CHEBI:57642"/>
        <dbReference type="ChEBI" id="CHEBI:57783"/>
        <dbReference type="ChEBI" id="CHEBI:58349"/>
        <dbReference type="EC" id="1.1.1.94"/>
    </reaction>
</comment>
<reference evidence="12" key="1">
    <citation type="journal article" date="2019" name="Int. J. Syst. Evol. Microbiol.">
        <title>The Global Catalogue of Microorganisms (GCM) 10K type strain sequencing project: providing services to taxonomists for standard genome sequencing and annotation.</title>
        <authorList>
            <consortium name="The Broad Institute Genomics Platform"/>
            <consortium name="The Broad Institute Genome Sequencing Center for Infectious Disease"/>
            <person name="Wu L."/>
            <person name="Ma J."/>
        </authorList>
    </citation>
    <scope>NUCLEOTIDE SEQUENCE [LARGE SCALE GENOMIC DNA]</scope>
    <source>
        <strain evidence="12">JCM 17664</strain>
    </source>
</reference>
<evidence type="ECO:0000256" key="8">
    <source>
        <dbReference type="RuleBase" id="RU000439"/>
    </source>
</evidence>
<keyword evidence="6" id="KW-1208">Phospholipid metabolism</keyword>
<dbReference type="SUPFAM" id="SSF51735">
    <property type="entry name" value="NAD(P)-binding Rossmann-fold domains"/>
    <property type="match status" value="1"/>
</dbReference>
<dbReference type="PRINTS" id="PR00077">
    <property type="entry name" value="GPDHDRGNASE"/>
</dbReference>
<dbReference type="Gene3D" id="1.10.1040.10">
    <property type="entry name" value="N-(1-d-carboxylethyl)-l-norvaline Dehydrogenase, domain 2"/>
    <property type="match status" value="1"/>
</dbReference>
<feature type="domain" description="Glycerol-3-phosphate dehydrogenase NAD-dependent N-terminal" evidence="9">
    <location>
        <begin position="8"/>
        <end position="164"/>
    </location>
</feature>
<dbReference type="RefSeq" id="WP_344974194.1">
    <property type="nucleotide sequence ID" value="NZ_BAABFN010000001.1"/>
</dbReference>
<dbReference type="InterPro" id="IPR013328">
    <property type="entry name" value="6PGD_dom2"/>
</dbReference>
<comment type="similarity">
    <text evidence="1 7">Belongs to the NAD-dependent glycerol-3-phosphate dehydrogenase family.</text>
</comment>
<evidence type="ECO:0000256" key="3">
    <source>
        <dbReference type="ARBA" id="ARBA00023002"/>
    </source>
</evidence>
<evidence type="ECO:0000256" key="1">
    <source>
        <dbReference type="ARBA" id="ARBA00011009"/>
    </source>
</evidence>
<keyword evidence="5" id="KW-0594">Phospholipid biosynthesis</keyword>
<dbReference type="EC" id="1.1.1.94" evidence="8"/>
<evidence type="ECO:0000256" key="2">
    <source>
        <dbReference type="ARBA" id="ARBA00022516"/>
    </source>
</evidence>
<evidence type="ECO:0000256" key="7">
    <source>
        <dbReference type="RuleBase" id="RU000437"/>
    </source>
</evidence>
<evidence type="ECO:0000259" key="10">
    <source>
        <dbReference type="Pfam" id="PF07479"/>
    </source>
</evidence>
<organism evidence="11 12">
    <name type="scientific">Compostibacter hankyongensis</name>
    <dbReference type="NCBI Taxonomy" id="1007089"/>
    <lineage>
        <taxon>Bacteria</taxon>
        <taxon>Pseudomonadati</taxon>
        <taxon>Bacteroidota</taxon>
        <taxon>Chitinophagia</taxon>
        <taxon>Chitinophagales</taxon>
        <taxon>Chitinophagaceae</taxon>
        <taxon>Compostibacter</taxon>
    </lineage>
</organism>
<dbReference type="PROSITE" id="PS00957">
    <property type="entry name" value="NAD_G3PDH"/>
    <property type="match status" value="1"/>
</dbReference>
<comment type="caution">
    <text evidence="11">The sequence shown here is derived from an EMBL/GenBank/DDBJ whole genome shotgun (WGS) entry which is preliminary data.</text>
</comment>
<accession>A0ABP8FDP6</accession>
<dbReference type="InterPro" id="IPR006109">
    <property type="entry name" value="G3P_DH_NAD-dep_C"/>
</dbReference>
<feature type="domain" description="Glycerol-3-phosphate dehydrogenase NAD-dependent C-terminal" evidence="10">
    <location>
        <begin position="186"/>
        <end position="329"/>
    </location>
</feature>
<dbReference type="PANTHER" id="PTHR11728">
    <property type="entry name" value="GLYCEROL-3-PHOSPHATE DEHYDROGENASE"/>
    <property type="match status" value="1"/>
</dbReference>
<sequence length="339" mass="37962">MGRETPYKIGLLGSGSWATALAKLLTGKGYTIHWWIRQPEHIRYLKQHRHHPRYLSAVHFDLRKLIFYESAAELVARTDLILVCLPSAFLKAVLDTLPPSAFRDRYVVSAVKGMVGETHQLLNDFLEDRFGLPQEQYFNITGPCHAEEVAAEKLSYLTVCGKDRAVLERIAPHFSTPYLQTVLSTDVRGTQYAAVLKNIYALGAGMAHGLGYGDNFLAVYIANCALEMSRFNTAVCGTQEEEAAPQLLSSAYLGDLLVTCYSSYSRNRRFGNMIGKGYSVRAAQIEMDMVAEGYEAARSVYLLNREIAAPMPVATALYQVLWEHGHPLECFTSLEKKFF</sequence>
<dbReference type="PIRSF" id="PIRSF000114">
    <property type="entry name" value="Glycerol-3-P_dh"/>
    <property type="match status" value="1"/>
</dbReference>
<keyword evidence="2" id="KW-0444">Lipid biosynthesis</keyword>
<dbReference type="InterPro" id="IPR036291">
    <property type="entry name" value="NAD(P)-bd_dom_sf"/>
</dbReference>
<evidence type="ECO:0000259" key="9">
    <source>
        <dbReference type="Pfam" id="PF01210"/>
    </source>
</evidence>
<dbReference type="InterPro" id="IPR011128">
    <property type="entry name" value="G3P_DH_NAD-dep_N"/>
</dbReference>
<dbReference type="Proteomes" id="UP001501207">
    <property type="component" value="Unassembled WGS sequence"/>
</dbReference>
<dbReference type="Pfam" id="PF07479">
    <property type="entry name" value="NAD_Gly3P_dh_C"/>
    <property type="match status" value="1"/>
</dbReference>
<evidence type="ECO:0000313" key="11">
    <source>
        <dbReference type="EMBL" id="GAA4301335.1"/>
    </source>
</evidence>